<feature type="compositionally biased region" description="Gly residues" evidence="1">
    <location>
        <begin position="318"/>
        <end position="332"/>
    </location>
</feature>
<evidence type="ECO:0000256" key="2">
    <source>
        <dbReference type="SAM" id="Phobius"/>
    </source>
</evidence>
<evidence type="ECO:0000256" key="1">
    <source>
        <dbReference type="SAM" id="MobiDB-lite"/>
    </source>
</evidence>
<dbReference type="InterPro" id="IPR007621">
    <property type="entry name" value="TPM_dom"/>
</dbReference>
<dbReference type="PANTHER" id="PTHR30373">
    <property type="entry name" value="UPF0603 PROTEIN YGCG"/>
    <property type="match status" value="1"/>
</dbReference>
<evidence type="ECO:0000313" key="5">
    <source>
        <dbReference type="Proteomes" id="UP000664369"/>
    </source>
</evidence>
<gene>
    <name evidence="4" type="ORF">J4E00_17910</name>
</gene>
<comment type="caution">
    <text evidence="4">The sequence shown here is derived from an EMBL/GenBank/DDBJ whole genome shotgun (WGS) entry which is preliminary data.</text>
</comment>
<reference evidence="4 5" key="1">
    <citation type="submission" date="2021-03" db="EMBL/GenBank/DDBJ databases">
        <authorList>
            <person name="Kim M.K."/>
        </authorList>
    </citation>
    <scope>NUCLEOTIDE SEQUENCE [LARGE SCALE GENOMIC DNA]</scope>
    <source>
        <strain evidence="4 5">BT442</strain>
    </source>
</reference>
<keyword evidence="5" id="KW-1185">Reference proteome</keyword>
<keyword evidence="2" id="KW-1133">Transmembrane helix</keyword>
<dbReference type="Pfam" id="PF04536">
    <property type="entry name" value="TPM_phosphatase"/>
    <property type="match status" value="1"/>
</dbReference>
<feature type="region of interest" description="Disordered" evidence="1">
    <location>
        <begin position="266"/>
        <end position="332"/>
    </location>
</feature>
<feature type="transmembrane region" description="Helical" evidence="2">
    <location>
        <begin position="23"/>
        <end position="42"/>
    </location>
</feature>
<proteinExistence type="predicted"/>
<keyword evidence="2" id="KW-0472">Membrane</keyword>
<name>A0ABS3QIL0_9BACT</name>
<sequence length="332" mass="36173">MKQPVPATPTTFSDVVLGMMGSFAGRFVHSFVLMFLGALLWAGGRGVYLHFTQPAGPAAEEPAALANVIPPRPPRYEPVTDAAQLLTAAEQDTLRARLHRFEKATTTQIVLVTVPSIGGEPVEDVAQRLYTSWGIGQHGSDNGVLLLVARREHRLRIQTGYGLEGAIPDAIAYRLIAEVLEPAFKQERYYQGLEAATTQLMRLARGESASFERAAGASRYQISFKTFACWWLGVWGFLLLRQCWRHGGISGLWAWKKSKWWTEGRQQAKAHNRRSSGGQSGKPRRKRVRDDDDDDRSSRSSSSSSDSSSDSSSSSSDWGGGGSGGGGASGGW</sequence>
<dbReference type="EMBL" id="JAGETZ010000009">
    <property type="protein sequence ID" value="MBO2010941.1"/>
    <property type="molecule type" value="Genomic_DNA"/>
</dbReference>
<dbReference type="RefSeq" id="WP_208176638.1">
    <property type="nucleotide sequence ID" value="NZ_JAGETZ010000009.1"/>
</dbReference>
<dbReference type="Gene3D" id="3.10.310.50">
    <property type="match status" value="1"/>
</dbReference>
<feature type="domain" description="TPM" evidence="3">
    <location>
        <begin position="79"/>
        <end position="202"/>
    </location>
</feature>
<protein>
    <submittedName>
        <fullName evidence="4">TPM domain-containing protein</fullName>
    </submittedName>
</protein>
<evidence type="ECO:0000259" key="3">
    <source>
        <dbReference type="Pfam" id="PF04536"/>
    </source>
</evidence>
<organism evidence="4 5">
    <name type="scientific">Hymenobacter negativus</name>
    <dbReference type="NCBI Taxonomy" id="2795026"/>
    <lineage>
        <taxon>Bacteria</taxon>
        <taxon>Pseudomonadati</taxon>
        <taxon>Bacteroidota</taxon>
        <taxon>Cytophagia</taxon>
        <taxon>Cytophagales</taxon>
        <taxon>Hymenobacteraceae</taxon>
        <taxon>Hymenobacter</taxon>
    </lineage>
</organism>
<dbReference type="Proteomes" id="UP000664369">
    <property type="component" value="Unassembled WGS sequence"/>
</dbReference>
<dbReference type="PANTHER" id="PTHR30373:SF2">
    <property type="entry name" value="UPF0603 PROTEIN YGCG"/>
    <property type="match status" value="1"/>
</dbReference>
<accession>A0ABS3QIL0</accession>
<keyword evidence="2" id="KW-0812">Transmembrane</keyword>
<feature type="compositionally biased region" description="Low complexity" evidence="1">
    <location>
        <begin position="299"/>
        <end position="317"/>
    </location>
</feature>
<evidence type="ECO:0000313" key="4">
    <source>
        <dbReference type="EMBL" id="MBO2010941.1"/>
    </source>
</evidence>